<evidence type="ECO:0000256" key="1">
    <source>
        <dbReference type="SAM" id="SignalP"/>
    </source>
</evidence>
<name>A0ABU7KKF9_9ACTN</name>
<protein>
    <recommendedName>
        <fullName evidence="4">Secreted protein</fullName>
    </recommendedName>
</protein>
<evidence type="ECO:0000313" key="3">
    <source>
        <dbReference type="Proteomes" id="UP001348641"/>
    </source>
</evidence>
<dbReference type="RefSeq" id="WP_330157032.1">
    <property type="nucleotide sequence ID" value="NZ_BAAAJA010000006.1"/>
</dbReference>
<dbReference type="Proteomes" id="UP001348641">
    <property type="component" value="Unassembled WGS sequence"/>
</dbReference>
<dbReference type="EMBL" id="JAUUCC010000007">
    <property type="protein sequence ID" value="MEE2049774.1"/>
    <property type="molecule type" value="Genomic_DNA"/>
</dbReference>
<reference evidence="2 3" key="1">
    <citation type="submission" date="2023-07" db="EMBL/GenBank/DDBJ databases">
        <authorList>
            <person name="Girao M."/>
            <person name="Carvalho M.F."/>
        </authorList>
    </citation>
    <scope>NUCLEOTIDE SEQUENCE [LARGE SCALE GENOMIC DNA]</scope>
    <source>
        <strain evidence="2 3">66/93</strain>
    </source>
</reference>
<comment type="caution">
    <text evidence="2">The sequence shown here is derived from an EMBL/GenBank/DDBJ whole genome shotgun (WGS) entry which is preliminary data.</text>
</comment>
<feature type="chain" id="PRO_5046748169" description="Secreted protein" evidence="1">
    <location>
        <begin position="25"/>
        <end position="163"/>
    </location>
</feature>
<organism evidence="2 3">
    <name type="scientific">Nocardiopsis tropica</name>
    <dbReference type="NCBI Taxonomy" id="109330"/>
    <lineage>
        <taxon>Bacteria</taxon>
        <taxon>Bacillati</taxon>
        <taxon>Actinomycetota</taxon>
        <taxon>Actinomycetes</taxon>
        <taxon>Streptosporangiales</taxon>
        <taxon>Nocardiopsidaceae</taxon>
        <taxon>Nocardiopsis</taxon>
    </lineage>
</organism>
<sequence>MGAIKKTLATVAATGMMLTGGVVAAGPAAAAAPAIETEEVTAQAYPWLDRSHMTSTTSQQTPRNLPYGSASVQVRTGIHSDGSRYGWARALNANTNHILRFEIDTDGDRVWDLAATKNIDGNTQWTNGYATSSSSNRAFRACVMRSISGCGTASQVVAVTDWW</sequence>
<gene>
    <name evidence="2" type="ORF">Q8A49_04625</name>
</gene>
<accession>A0ABU7KKF9</accession>
<feature type="signal peptide" evidence="1">
    <location>
        <begin position="1"/>
        <end position="24"/>
    </location>
</feature>
<evidence type="ECO:0008006" key="4">
    <source>
        <dbReference type="Google" id="ProtNLM"/>
    </source>
</evidence>
<proteinExistence type="predicted"/>
<keyword evidence="1" id="KW-0732">Signal</keyword>
<evidence type="ECO:0000313" key="2">
    <source>
        <dbReference type="EMBL" id="MEE2049774.1"/>
    </source>
</evidence>